<dbReference type="Proteomes" id="UP001060919">
    <property type="component" value="Chromosome"/>
</dbReference>
<evidence type="ECO:0000313" key="3">
    <source>
        <dbReference type="Proteomes" id="UP001060919"/>
    </source>
</evidence>
<accession>A0A915VK74</accession>
<protein>
    <submittedName>
        <fullName evidence="2">T9SS type A sorting domain-containing protein</fullName>
    </submittedName>
</protein>
<evidence type="ECO:0000313" key="2">
    <source>
        <dbReference type="EMBL" id="BDS09440.1"/>
    </source>
</evidence>
<dbReference type="KEGG" id="aup:AsAng_0001380"/>
<sequence length="326" mass="35458">MKNIILSILLLTVVNLIQAQQNVVLHFNHLIESAPLQLNTGTVYNTLNGVFKVSRTEYYLSGIELVHDGGQVTALNGTYLLVNGGTADYNLGMHNVTNIEGIRFDVGVDSVSNHLDPTTYVAGHPLGPQLPSMHWGWTAGYKFLVFDGEADGTGGGVPNTTMEFHAIGDNYLTNIDLNVTNATATTGNTTTINLNADYNRLFTGVNMATIYHGQGGVMNRVIGNLATFNVFFADNTTAVKDIPTTIALSAIPNPAIDLTFIAYHFETNQSLRLLLTDQLGRTVKTVENLPSQGELELVTKDLAKGVYHYSFLADQQLIATRKLIVQ</sequence>
<evidence type="ECO:0000259" key="1">
    <source>
        <dbReference type="Pfam" id="PF20243"/>
    </source>
</evidence>
<gene>
    <name evidence="2" type="ORF">AsAng_0001380</name>
</gene>
<name>A0A915VK74_9BACT</name>
<proteinExistence type="predicted"/>
<dbReference type="InterPro" id="IPR046863">
    <property type="entry name" value="MbnP-like_dom"/>
</dbReference>
<dbReference type="Pfam" id="PF20243">
    <property type="entry name" value="MbnP"/>
    <property type="match status" value="1"/>
</dbReference>
<keyword evidence="3" id="KW-1185">Reference proteome</keyword>
<reference evidence="2" key="1">
    <citation type="submission" date="2022-09" db="EMBL/GenBank/DDBJ databases">
        <title>Aureispira anguillicida sp. nov., isolated from Leptocephalus of Japanese eel Anguilla japonica.</title>
        <authorList>
            <person name="Yuasa K."/>
            <person name="Mekata T."/>
            <person name="Ikunari K."/>
        </authorList>
    </citation>
    <scope>NUCLEOTIDE SEQUENCE</scope>
    <source>
        <strain evidence="2">EL160426</strain>
    </source>
</reference>
<dbReference type="EMBL" id="AP026867">
    <property type="protein sequence ID" value="BDS09440.1"/>
    <property type="molecule type" value="Genomic_DNA"/>
</dbReference>
<dbReference type="RefSeq" id="WP_264790832.1">
    <property type="nucleotide sequence ID" value="NZ_AP026867.1"/>
</dbReference>
<dbReference type="AlphaFoldDB" id="A0A915VK74"/>
<dbReference type="NCBIfam" id="TIGR04183">
    <property type="entry name" value="Por_Secre_tail"/>
    <property type="match status" value="1"/>
</dbReference>
<organism evidence="2 3">
    <name type="scientific">Aureispira anguillae</name>
    <dbReference type="NCBI Taxonomy" id="2864201"/>
    <lineage>
        <taxon>Bacteria</taxon>
        <taxon>Pseudomonadati</taxon>
        <taxon>Bacteroidota</taxon>
        <taxon>Saprospiria</taxon>
        <taxon>Saprospirales</taxon>
        <taxon>Saprospiraceae</taxon>
        <taxon>Aureispira</taxon>
    </lineage>
</organism>
<dbReference type="InterPro" id="IPR026444">
    <property type="entry name" value="Secre_tail"/>
</dbReference>
<feature type="domain" description="Copper-binding protein MbnP-like" evidence="1">
    <location>
        <begin position="21"/>
        <end position="209"/>
    </location>
</feature>